<feature type="chain" id="PRO_5046442131" evidence="1">
    <location>
        <begin position="22"/>
        <end position="398"/>
    </location>
</feature>
<dbReference type="EMBL" id="JAQQFR010000008">
    <property type="protein sequence ID" value="MFL9879482.1"/>
    <property type="molecule type" value="Genomic_DNA"/>
</dbReference>
<dbReference type="SUPFAM" id="SSF56601">
    <property type="entry name" value="beta-lactamase/transpeptidase-like"/>
    <property type="match status" value="1"/>
</dbReference>
<dbReference type="RefSeq" id="WP_408168484.1">
    <property type="nucleotide sequence ID" value="NZ_JAQQFR010000008.1"/>
</dbReference>
<dbReference type="Gene3D" id="3.40.710.10">
    <property type="entry name" value="DD-peptidase/beta-lactamase superfamily"/>
    <property type="match status" value="1"/>
</dbReference>
<evidence type="ECO:0000313" key="4">
    <source>
        <dbReference type="Proteomes" id="UP001629214"/>
    </source>
</evidence>
<evidence type="ECO:0000259" key="2">
    <source>
        <dbReference type="Pfam" id="PF00144"/>
    </source>
</evidence>
<accession>A0ABW8Z967</accession>
<dbReference type="Pfam" id="PF00144">
    <property type="entry name" value="Beta-lactamase"/>
    <property type="match status" value="1"/>
</dbReference>
<evidence type="ECO:0000313" key="3">
    <source>
        <dbReference type="EMBL" id="MFL9879482.1"/>
    </source>
</evidence>
<dbReference type="InterPro" id="IPR001466">
    <property type="entry name" value="Beta-lactam-related"/>
</dbReference>
<gene>
    <name evidence="3" type="ORF">PQR63_13880</name>
</gene>
<dbReference type="PANTHER" id="PTHR43283:SF14">
    <property type="entry name" value="BLL8153 PROTEIN"/>
    <property type="match status" value="1"/>
</dbReference>
<protein>
    <submittedName>
        <fullName evidence="3">Serine hydrolase</fullName>
    </submittedName>
</protein>
<keyword evidence="3" id="KW-0378">Hydrolase</keyword>
<feature type="signal peptide" evidence="1">
    <location>
        <begin position="1"/>
        <end position="21"/>
    </location>
</feature>
<sequence>MRQYKKIALYCAASLSLLAAACWPVTSLLRLPSPTALIGLALELRPFSQSYVYFDSAPFAASTNPQSLQTSSPAQSTSPSPFLSQQVAWRNGATLDLAQFLGQTHTDALLVIHRGQLVQELYPLGATRETVFPSYSVAKSILSDLTGIAVQEGKLSLSDPVRKYLPYLPEKFDSLKVNDLLNMHSSIHVDEKYDSVFSQIAYMYITTDLKRFVRGLGTTPFTPGEGFVYRSIDYLLLGMVVSAATGEPLTRYLQDKLWQPMGAQYPASWSVDSDAGAVEKSFCCINARAIDFARFGLLHLRRGQANGKAVLPESWMQRPEQVGVADADFAYGRGWWLPRRATNGQDYTAIGIHGQYIYIDPVSDTVIVKLSDHGAEQDEALTVAAFHSIVASLSAAKN</sequence>
<evidence type="ECO:0000256" key="1">
    <source>
        <dbReference type="SAM" id="SignalP"/>
    </source>
</evidence>
<comment type="caution">
    <text evidence="3">The sequence shown here is derived from an EMBL/GenBank/DDBJ whole genome shotgun (WGS) entry which is preliminary data.</text>
</comment>
<dbReference type="InterPro" id="IPR050789">
    <property type="entry name" value="Diverse_Enzym_Activities"/>
</dbReference>
<dbReference type="InterPro" id="IPR012338">
    <property type="entry name" value="Beta-lactam/transpept-like"/>
</dbReference>
<dbReference type="GO" id="GO:0016787">
    <property type="term" value="F:hydrolase activity"/>
    <property type="evidence" value="ECO:0007669"/>
    <property type="project" value="UniProtKB-KW"/>
</dbReference>
<organism evidence="3 4">
    <name type="scientific">Herbaspirillum rhizosphaerae</name>
    <dbReference type="NCBI Taxonomy" id="346179"/>
    <lineage>
        <taxon>Bacteria</taxon>
        <taxon>Pseudomonadati</taxon>
        <taxon>Pseudomonadota</taxon>
        <taxon>Betaproteobacteria</taxon>
        <taxon>Burkholderiales</taxon>
        <taxon>Oxalobacteraceae</taxon>
        <taxon>Herbaspirillum</taxon>
    </lineage>
</organism>
<name>A0ABW8Z967_9BURK</name>
<reference evidence="3 4" key="1">
    <citation type="journal article" date="2024" name="Chem. Sci.">
        <title>Discovery of megapolipeptins by genome mining of a Burkholderiales bacteria collection.</title>
        <authorList>
            <person name="Paulo B.S."/>
            <person name="Recchia M.J.J."/>
            <person name="Lee S."/>
            <person name="Fergusson C.H."/>
            <person name="Romanowski S.B."/>
            <person name="Hernandez A."/>
            <person name="Krull N."/>
            <person name="Liu D.Y."/>
            <person name="Cavanagh H."/>
            <person name="Bos A."/>
            <person name="Gray C.A."/>
            <person name="Murphy B.T."/>
            <person name="Linington R.G."/>
            <person name="Eustaquio A.S."/>
        </authorList>
    </citation>
    <scope>NUCLEOTIDE SEQUENCE [LARGE SCALE GENOMIC DNA]</scope>
    <source>
        <strain evidence="3 4">RL21-008-BIB-B</strain>
    </source>
</reference>
<proteinExistence type="predicted"/>
<dbReference type="PROSITE" id="PS51257">
    <property type="entry name" value="PROKAR_LIPOPROTEIN"/>
    <property type="match status" value="1"/>
</dbReference>
<dbReference type="Proteomes" id="UP001629214">
    <property type="component" value="Unassembled WGS sequence"/>
</dbReference>
<feature type="domain" description="Beta-lactamase-related" evidence="2">
    <location>
        <begin position="103"/>
        <end position="376"/>
    </location>
</feature>
<keyword evidence="1" id="KW-0732">Signal</keyword>
<keyword evidence="4" id="KW-1185">Reference proteome</keyword>
<dbReference type="PANTHER" id="PTHR43283">
    <property type="entry name" value="BETA-LACTAMASE-RELATED"/>
    <property type="match status" value="1"/>
</dbReference>